<evidence type="ECO:0000313" key="3">
    <source>
        <dbReference type="Proteomes" id="UP000075883"/>
    </source>
</evidence>
<dbReference type="EMBL" id="AXCM01001594">
    <property type="status" value="NOT_ANNOTATED_CDS"/>
    <property type="molecule type" value="Genomic_DNA"/>
</dbReference>
<evidence type="ECO:0000256" key="1">
    <source>
        <dbReference type="SAM" id="MobiDB-lite"/>
    </source>
</evidence>
<reference evidence="2" key="2">
    <citation type="submission" date="2020-05" db="UniProtKB">
        <authorList>
            <consortium name="EnsemblMetazoa"/>
        </authorList>
    </citation>
    <scope>IDENTIFICATION</scope>
    <source>
        <strain evidence="2">A-37</strain>
    </source>
</reference>
<dbReference type="STRING" id="139723.A0A182LXN6"/>
<feature type="region of interest" description="Disordered" evidence="1">
    <location>
        <begin position="576"/>
        <end position="608"/>
    </location>
</feature>
<feature type="region of interest" description="Disordered" evidence="1">
    <location>
        <begin position="1164"/>
        <end position="1189"/>
    </location>
</feature>
<keyword evidence="3" id="KW-1185">Reference proteome</keyword>
<dbReference type="AlphaFoldDB" id="A0A182LXN6"/>
<proteinExistence type="predicted"/>
<feature type="compositionally biased region" description="Pro residues" evidence="1">
    <location>
        <begin position="14"/>
        <end position="23"/>
    </location>
</feature>
<organism evidence="2 3">
    <name type="scientific">Anopheles culicifacies</name>
    <dbReference type="NCBI Taxonomy" id="139723"/>
    <lineage>
        <taxon>Eukaryota</taxon>
        <taxon>Metazoa</taxon>
        <taxon>Ecdysozoa</taxon>
        <taxon>Arthropoda</taxon>
        <taxon>Hexapoda</taxon>
        <taxon>Insecta</taxon>
        <taxon>Pterygota</taxon>
        <taxon>Neoptera</taxon>
        <taxon>Endopterygota</taxon>
        <taxon>Diptera</taxon>
        <taxon>Nematocera</taxon>
        <taxon>Culicoidea</taxon>
        <taxon>Culicidae</taxon>
        <taxon>Anophelinae</taxon>
        <taxon>Anopheles</taxon>
        <taxon>culicifacies species complex</taxon>
    </lineage>
</organism>
<dbReference type="Proteomes" id="UP000075883">
    <property type="component" value="Unassembled WGS sequence"/>
</dbReference>
<protein>
    <submittedName>
        <fullName evidence="2">Uncharacterized protein</fullName>
    </submittedName>
</protein>
<accession>A0A182LXN6</accession>
<feature type="region of interest" description="Disordered" evidence="1">
    <location>
        <begin position="1"/>
        <end position="48"/>
    </location>
</feature>
<evidence type="ECO:0000313" key="2">
    <source>
        <dbReference type="EnsemblMetazoa" id="ACUA004435-PA"/>
    </source>
</evidence>
<reference evidence="3" key="1">
    <citation type="submission" date="2013-09" db="EMBL/GenBank/DDBJ databases">
        <title>The Genome Sequence of Anopheles culicifacies species A.</title>
        <authorList>
            <consortium name="The Broad Institute Genomics Platform"/>
            <person name="Neafsey D.E."/>
            <person name="Besansky N."/>
            <person name="Howell P."/>
            <person name="Walton C."/>
            <person name="Young S.K."/>
            <person name="Zeng Q."/>
            <person name="Gargeya S."/>
            <person name="Fitzgerald M."/>
            <person name="Haas B."/>
            <person name="Abouelleil A."/>
            <person name="Allen A.W."/>
            <person name="Alvarado L."/>
            <person name="Arachchi H.M."/>
            <person name="Berlin A.M."/>
            <person name="Chapman S.B."/>
            <person name="Gainer-Dewar J."/>
            <person name="Goldberg J."/>
            <person name="Griggs A."/>
            <person name="Gujja S."/>
            <person name="Hansen M."/>
            <person name="Howarth C."/>
            <person name="Imamovic A."/>
            <person name="Ireland A."/>
            <person name="Larimer J."/>
            <person name="McCowan C."/>
            <person name="Murphy C."/>
            <person name="Pearson M."/>
            <person name="Poon T.W."/>
            <person name="Priest M."/>
            <person name="Roberts A."/>
            <person name="Saif S."/>
            <person name="Shea T."/>
            <person name="Sisk P."/>
            <person name="Sykes S."/>
            <person name="Wortman J."/>
            <person name="Nusbaum C."/>
            <person name="Birren B."/>
        </authorList>
    </citation>
    <scope>NUCLEOTIDE SEQUENCE [LARGE SCALE GENOMIC DNA]</scope>
    <source>
        <strain evidence="3">A-37</strain>
    </source>
</reference>
<dbReference type="EnsemblMetazoa" id="ACUA004435-RA">
    <property type="protein sequence ID" value="ACUA004435-PA"/>
    <property type="gene ID" value="ACUA004435"/>
</dbReference>
<dbReference type="EMBL" id="AXCM01001595">
    <property type="status" value="NOT_ANNOTATED_CDS"/>
    <property type="molecule type" value="Genomic_DNA"/>
</dbReference>
<name>A0A182LXN6_9DIPT</name>
<feature type="compositionally biased region" description="Polar residues" evidence="1">
    <location>
        <begin position="1"/>
        <end position="12"/>
    </location>
</feature>
<feature type="compositionally biased region" description="Polar residues" evidence="1">
    <location>
        <begin position="75"/>
        <end position="85"/>
    </location>
</feature>
<dbReference type="VEuPathDB" id="VectorBase:ACUA004435"/>
<feature type="compositionally biased region" description="Low complexity" evidence="1">
    <location>
        <begin position="1166"/>
        <end position="1181"/>
    </location>
</feature>
<feature type="compositionally biased region" description="Polar residues" evidence="1">
    <location>
        <begin position="591"/>
        <end position="608"/>
    </location>
</feature>
<sequence>MVQKSTQRTTKPQRPAPPSPVLPTRPQRRMSEILGISTRPAADSTYSTVPAKALQQQHHEAIPKINAIDNDQTAKKNGTVSSQQPYAKKTHAVDTVTAAPITDARSKRSKSPPRSCSTGKSPEMANRANVTAVNGSGGTGGDVGGFGVSTGATNISNTIRGSGPNGELTLKDVPVSGISFQEIFKPDHEGPPTTQVIIYKPKSGKGQPTAKVIVTKVCLHQHVQHGPVKSFICLGTNQGTGDTRSQLRTVMQELPVGTGTWTARENSSHYVDPDAALHVGQQIQSIDGYPGSTMYPSSSAATPHHYQVANTPTPYIDVEAGEQQILQRLRPSYSSSILDVSGRDSAKAHVFPVGRPLQQQPDVLARPPWGWSEQMRLTSVPQHIYPVRNPIEWNRRAYGLSLSCSSPALGPAASNAYNRPVQHIDTVGRLNQQSELYQQAVQRSVSNLSDFWAEAMVNRTSDQPHRSWDYERIMAPIQTHRREYAEGRISTATATSSRIVPSPAVVNSYRTSIPSAWEAQQRNASFVGNVPSALVAMPSLTVQSAPVPQGMVVHSIESPPYAIATPSACMRPIEPAPSIDNSNRGVPCLERTSTTDTAPAESSNTSVSGVNSRIKQVLTIPLSTSNMTMTVSVLSPSMAPLPAISDTPRPVPADVAIPRSLLQRAQENENTFPSTASDRTLAHHTVSNPQPSVQEISGLHQALVAPAPASVSEHHQIIVSHPPMVREETIVISPTEPVQMRAQAVAVQQPEVQFTKPLVPLASSGNQGEELWTPELNAEVDREVATVCSRRQLSVAPPSMPVVQGGAQLSSLPIAAPTLDYEDDVVGEDLAQPELASYSTSTESIASQESIVSSCRFDELPHKAAIIDRSHRIASAPLPAGRTAQTNRTIKLTQSATHIMFATPPQQQTNSGHTATSWDFSCCAPGQNNSTLDIEITKLSVEEINDDKTMSSVSSNQLCYSSNAEYLEYTDSDDESPSFDVTVIHEEGAEELQVRDESRVDEEEGYNDEIDEEYDDEEDEDYYEEGEEKFKEDGVEYEADDGVVQVKVKKEVIECAKIAKLRDAKQQDVTEFSAAFVDCKPSTSGAYKWNLQRQGPHLKTIFYRDAYVHKKNSDVSAVEEDENYEDVSGREHTLCPGRATAQEPVVTYMSRRRYRLYEAPKDLDFSSQSSNESNSSSSCSSDTNVNLPADDCHLVDQERGYESPDEKCTPNDIESRWTSLYPSTVVEILT</sequence>
<feature type="region of interest" description="Disordered" evidence="1">
    <location>
        <begin position="75"/>
        <end position="126"/>
    </location>
</feature>